<evidence type="ECO:0000256" key="2">
    <source>
        <dbReference type="ARBA" id="ARBA00022448"/>
    </source>
</evidence>
<sequence>MRALVIRRLLYMVPTLFAISLVAFLVIQLPPGNYLATYIAELSARGASVERAQILALEERYGLNEPLHVQYLRWIGGILLNGDFGMSFAYQRPVADLIWDRIGLTVALALATMLVSWVIAFPIGVYSAVRQHSVGDYAATFVGFLGLATPNFMLALVFVWVSYRFFGESAGGIVSPEFADSAWNLGRVLDVVSNLWAPVLIIGAAGTAVLIRVLRANLLDELRKPYVTAARAKGLPEWRVILKYPVRMAISPFISTIGWILPTLVGGEVMVSIVLSLDTTGPLLLEALQSQDMYLAGSFILVLGALTLVGTLLSDLLLAWWDPRIRHAQTEEASA</sequence>
<dbReference type="SUPFAM" id="SSF161098">
    <property type="entry name" value="MetI-like"/>
    <property type="match status" value="1"/>
</dbReference>
<dbReference type="PROSITE" id="PS50928">
    <property type="entry name" value="ABC_TM1"/>
    <property type="match status" value="1"/>
</dbReference>
<dbReference type="PANTHER" id="PTHR43163">
    <property type="entry name" value="DIPEPTIDE TRANSPORT SYSTEM PERMEASE PROTEIN DPPB-RELATED"/>
    <property type="match status" value="1"/>
</dbReference>
<evidence type="ECO:0000256" key="5">
    <source>
        <dbReference type="ARBA" id="ARBA00022989"/>
    </source>
</evidence>
<feature type="transmembrane region" description="Helical" evidence="7">
    <location>
        <begin position="137"/>
        <end position="161"/>
    </location>
</feature>
<evidence type="ECO:0000256" key="4">
    <source>
        <dbReference type="ARBA" id="ARBA00022692"/>
    </source>
</evidence>
<dbReference type="Proteomes" id="UP001140076">
    <property type="component" value="Unassembled WGS sequence"/>
</dbReference>
<keyword evidence="5 7" id="KW-1133">Transmembrane helix</keyword>
<feature type="transmembrane region" description="Helical" evidence="7">
    <location>
        <begin position="295"/>
        <end position="321"/>
    </location>
</feature>
<dbReference type="GO" id="GO:0005886">
    <property type="term" value="C:plasma membrane"/>
    <property type="evidence" value="ECO:0007669"/>
    <property type="project" value="UniProtKB-SubCell"/>
</dbReference>
<feature type="transmembrane region" description="Helical" evidence="7">
    <location>
        <begin position="195"/>
        <end position="214"/>
    </location>
</feature>
<comment type="similarity">
    <text evidence="7">Belongs to the binding-protein-dependent transport system permease family.</text>
</comment>
<proteinExistence type="inferred from homology"/>
<dbReference type="Gene3D" id="1.10.3720.10">
    <property type="entry name" value="MetI-like"/>
    <property type="match status" value="1"/>
</dbReference>
<dbReference type="Pfam" id="PF19300">
    <property type="entry name" value="BPD_transp_1_N"/>
    <property type="match status" value="1"/>
</dbReference>
<feature type="transmembrane region" description="Helical" evidence="7">
    <location>
        <begin position="102"/>
        <end position="125"/>
    </location>
</feature>
<reference evidence="9" key="1">
    <citation type="submission" date="2021-10" db="EMBL/GenBank/DDBJ databases">
        <title>Streptomonospora sp. nov., isolated from mangrove soil.</title>
        <authorList>
            <person name="Chen X."/>
            <person name="Ge X."/>
            <person name="Liu W."/>
        </authorList>
    </citation>
    <scope>NUCLEOTIDE SEQUENCE</scope>
    <source>
        <strain evidence="9">S1-112</strain>
    </source>
</reference>
<dbReference type="InterPro" id="IPR035906">
    <property type="entry name" value="MetI-like_sf"/>
</dbReference>
<feature type="domain" description="ABC transmembrane type-1" evidence="8">
    <location>
        <begin position="102"/>
        <end position="318"/>
    </location>
</feature>
<dbReference type="RefSeq" id="WP_270070415.1">
    <property type="nucleotide sequence ID" value="NZ_JAJAQC010000003.1"/>
</dbReference>
<feature type="transmembrane region" description="Helical" evidence="7">
    <location>
        <begin position="9"/>
        <end position="29"/>
    </location>
</feature>
<organism evidence="9 10">
    <name type="scientific">Streptomonospora mangrovi</name>
    <dbReference type="NCBI Taxonomy" id="2883123"/>
    <lineage>
        <taxon>Bacteria</taxon>
        <taxon>Bacillati</taxon>
        <taxon>Actinomycetota</taxon>
        <taxon>Actinomycetes</taxon>
        <taxon>Streptosporangiales</taxon>
        <taxon>Nocardiopsidaceae</taxon>
        <taxon>Streptomonospora</taxon>
    </lineage>
</organism>
<keyword evidence="10" id="KW-1185">Reference proteome</keyword>
<dbReference type="PANTHER" id="PTHR43163:SF6">
    <property type="entry name" value="DIPEPTIDE TRANSPORT SYSTEM PERMEASE PROTEIN DPPB-RELATED"/>
    <property type="match status" value="1"/>
</dbReference>
<keyword evidence="4 7" id="KW-0812">Transmembrane</keyword>
<dbReference type="Pfam" id="PF00528">
    <property type="entry name" value="BPD_transp_1"/>
    <property type="match status" value="1"/>
</dbReference>
<gene>
    <name evidence="9" type="ORF">LG943_02115</name>
</gene>
<dbReference type="AlphaFoldDB" id="A0A9X3SFM8"/>
<evidence type="ECO:0000259" key="8">
    <source>
        <dbReference type="PROSITE" id="PS50928"/>
    </source>
</evidence>
<protein>
    <submittedName>
        <fullName evidence="9">ABC transporter permease</fullName>
    </submittedName>
</protein>
<keyword evidence="2 7" id="KW-0813">Transport</keyword>
<dbReference type="InterPro" id="IPR000515">
    <property type="entry name" value="MetI-like"/>
</dbReference>
<dbReference type="EMBL" id="JAJAQC010000003">
    <property type="protein sequence ID" value="MDA0563129.1"/>
    <property type="molecule type" value="Genomic_DNA"/>
</dbReference>
<evidence type="ECO:0000256" key="1">
    <source>
        <dbReference type="ARBA" id="ARBA00004651"/>
    </source>
</evidence>
<dbReference type="GO" id="GO:0071916">
    <property type="term" value="F:dipeptide transmembrane transporter activity"/>
    <property type="evidence" value="ECO:0007669"/>
    <property type="project" value="TreeGrafter"/>
</dbReference>
<comment type="subcellular location">
    <subcellularLocation>
        <location evidence="1 7">Cell membrane</location>
        <topology evidence="1 7">Multi-pass membrane protein</topology>
    </subcellularLocation>
</comment>
<evidence type="ECO:0000256" key="3">
    <source>
        <dbReference type="ARBA" id="ARBA00022475"/>
    </source>
</evidence>
<accession>A0A9X3SFM8</accession>
<feature type="transmembrane region" description="Helical" evidence="7">
    <location>
        <begin position="253"/>
        <end position="275"/>
    </location>
</feature>
<keyword evidence="3" id="KW-1003">Cell membrane</keyword>
<evidence type="ECO:0000256" key="7">
    <source>
        <dbReference type="RuleBase" id="RU363032"/>
    </source>
</evidence>
<evidence type="ECO:0000256" key="6">
    <source>
        <dbReference type="ARBA" id="ARBA00023136"/>
    </source>
</evidence>
<comment type="caution">
    <text evidence="9">The sequence shown here is derived from an EMBL/GenBank/DDBJ whole genome shotgun (WGS) entry which is preliminary data.</text>
</comment>
<keyword evidence="6 7" id="KW-0472">Membrane</keyword>
<dbReference type="InterPro" id="IPR045621">
    <property type="entry name" value="BPD_transp_1_N"/>
</dbReference>
<evidence type="ECO:0000313" key="10">
    <source>
        <dbReference type="Proteomes" id="UP001140076"/>
    </source>
</evidence>
<evidence type="ECO:0000313" key="9">
    <source>
        <dbReference type="EMBL" id="MDA0563129.1"/>
    </source>
</evidence>
<dbReference type="CDD" id="cd06261">
    <property type="entry name" value="TM_PBP2"/>
    <property type="match status" value="1"/>
</dbReference>
<name>A0A9X3SFM8_9ACTN</name>